<dbReference type="OrthoDB" id="10514121at2759"/>
<evidence type="ECO:0000256" key="1">
    <source>
        <dbReference type="SAM" id="MobiDB-lite"/>
    </source>
</evidence>
<gene>
    <name evidence="2" type="ORF">VP1G_03526</name>
</gene>
<reference evidence="3" key="1">
    <citation type="submission" date="2014-12" db="EMBL/GenBank/DDBJ databases">
        <title>Genome Sequence of Valsa Canker Pathogens Uncovers a Specific Adaption of Colonization on Woody Bark.</title>
        <authorList>
            <person name="Yin Z."/>
            <person name="Liu H."/>
            <person name="Gao X."/>
            <person name="Li Z."/>
            <person name="Song N."/>
            <person name="Ke X."/>
            <person name="Dai Q."/>
            <person name="Wu Y."/>
            <person name="Sun Y."/>
            <person name="Xu J.-R."/>
            <person name="Kang Z.K."/>
            <person name="Wang L."/>
            <person name="Huang L."/>
        </authorList>
    </citation>
    <scope>NUCLEOTIDE SEQUENCE [LARGE SCALE GENOMIC DNA]</scope>
    <source>
        <strain evidence="3">SXYL134</strain>
    </source>
</reference>
<evidence type="ECO:0000313" key="2">
    <source>
        <dbReference type="EMBL" id="KUI56122.1"/>
    </source>
</evidence>
<dbReference type="EMBL" id="KN714686">
    <property type="protein sequence ID" value="KUI56122.1"/>
    <property type="molecule type" value="Genomic_DNA"/>
</dbReference>
<protein>
    <submittedName>
        <fullName evidence="2">Uncharacterized protein</fullName>
    </submittedName>
</protein>
<feature type="region of interest" description="Disordered" evidence="1">
    <location>
        <begin position="1"/>
        <end position="67"/>
    </location>
</feature>
<organism evidence="2 3">
    <name type="scientific">Cytospora mali</name>
    <name type="common">Apple Valsa canker fungus</name>
    <name type="synonym">Valsa mali</name>
    <dbReference type="NCBI Taxonomy" id="578113"/>
    <lineage>
        <taxon>Eukaryota</taxon>
        <taxon>Fungi</taxon>
        <taxon>Dikarya</taxon>
        <taxon>Ascomycota</taxon>
        <taxon>Pezizomycotina</taxon>
        <taxon>Sordariomycetes</taxon>
        <taxon>Sordariomycetidae</taxon>
        <taxon>Diaporthales</taxon>
        <taxon>Cytosporaceae</taxon>
        <taxon>Cytospora</taxon>
    </lineage>
</organism>
<dbReference type="AlphaFoldDB" id="A0A194UWL7"/>
<proteinExistence type="predicted"/>
<evidence type="ECO:0000313" key="3">
    <source>
        <dbReference type="Proteomes" id="UP000078576"/>
    </source>
</evidence>
<dbReference type="Proteomes" id="UP000078576">
    <property type="component" value="Unassembled WGS sequence"/>
</dbReference>
<sequence length="274" mass="28180">MATPVTTNSAIISSTMTNSATTSESMTSSALVRPTPTSSVAASSSASTSQPPTTSPSTSPSTTPVSRPTFWLKASNVSSISGTNTNAALARSNDQYARLFAASPADAQGSQNLDFALASSSSANVFTLDSQNRLMDINLGLIATSKNGTTQKVYFDPVNNFLSNYTALVCAVQAASGSSAYSTLQCIGPGSNTGNQTQSAVCYSSASSDSSVGGANGKFFMSSSIPLSQEGSSYLRRYGKDYLAESGMLLWGLSKETSTLRVNEVPGSGYAGDL</sequence>
<name>A0A194UWL7_CYTMA</name>
<keyword evidence="3" id="KW-1185">Reference proteome</keyword>
<accession>A0A194UWL7</accession>